<keyword evidence="7" id="KW-0223">Dioxygenase</keyword>
<reference evidence="7 8" key="1">
    <citation type="submission" date="2019-05" db="EMBL/GenBank/DDBJ databases">
        <title>Microbulbifer harenosus sp. nov., an alginate-degrading bacterium isolated from coastal sand.</title>
        <authorList>
            <person name="Huang H."/>
            <person name="Mo K."/>
            <person name="Bao S."/>
        </authorList>
    </citation>
    <scope>NUCLEOTIDE SEQUENCE [LARGE SCALE GENOMIC DNA]</scope>
    <source>
        <strain evidence="7 8">HB161719</strain>
    </source>
</reference>
<comment type="caution">
    <text evidence="7">The sequence shown here is derived from an EMBL/GenBank/DDBJ whole genome shotgun (WGS) entry which is preliminary data.</text>
</comment>
<dbReference type="RefSeq" id="WP_138234442.1">
    <property type="nucleotide sequence ID" value="NZ_CP185860.1"/>
</dbReference>
<dbReference type="EMBL" id="VANI01000004">
    <property type="protein sequence ID" value="TLM79270.1"/>
    <property type="molecule type" value="Genomic_DNA"/>
</dbReference>
<dbReference type="Pfam" id="PF02900">
    <property type="entry name" value="LigB"/>
    <property type="match status" value="1"/>
</dbReference>
<evidence type="ECO:0000259" key="6">
    <source>
        <dbReference type="Pfam" id="PF02900"/>
    </source>
</evidence>
<feature type="domain" description="Extradiol ring-cleavage dioxygenase class III enzyme subunit B" evidence="6">
    <location>
        <begin position="36"/>
        <end position="248"/>
    </location>
</feature>
<name>A0ABY2ULF4_9GAMM</name>
<comment type="cofactor">
    <cofactor evidence="1">
        <name>Zn(2+)</name>
        <dbReference type="ChEBI" id="CHEBI:29105"/>
    </cofactor>
</comment>
<evidence type="ECO:0000256" key="1">
    <source>
        <dbReference type="ARBA" id="ARBA00001947"/>
    </source>
</evidence>
<evidence type="ECO:0000256" key="5">
    <source>
        <dbReference type="ARBA" id="ARBA00023002"/>
    </source>
</evidence>
<proteinExistence type="inferred from homology"/>
<dbReference type="PANTHER" id="PTHR30096:SF0">
    <property type="entry name" value="4,5-DOPA DIOXYGENASE EXTRADIOL-LIKE PROTEIN"/>
    <property type="match status" value="1"/>
</dbReference>
<dbReference type="SUPFAM" id="SSF53213">
    <property type="entry name" value="LigB-like"/>
    <property type="match status" value="1"/>
</dbReference>
<evidence type="ECO:0000256" key="2">
    <source>
        <dbReference type="ARBA" id="ARBA00007581"/>
    </source>
</evidence>
<comment type="similarity">
    <text evidence="2">Belongs to the DODA-type extradiol aromatic ring-opening dioxygenase family.</text>
</comment>
<dbReference type="Proteomes" id="UP000306791">
    <property type="component" value="Unassembled WGS sequence"/>
</dbReference>
<keyword evidence="5" id="KW-0560">Oxidoreductase</keyword>
<dbReference type="GO" id="GO:0051213">
    <property type="term" value="F:dioxygenase activity"/>
    <property type="evidence" value="ECO:0007669"/>
    <property type="project" value="UniProtKB-KW"/>
</dbReference>
<dbReference type="PANTHER" id="PTHR30096">
    <property type="entry name" value="4,5-DOPA DIOXYGENASE EXTRADIOL-LIKE PROTEIN"/>
    <property type="match status" value="1"/>
</dbReference>
<dbReference type="Gene3D" id="3.40.830.10">
    <property type="entry name" value="LigB-like"/>
    <property type="match status" value="1"/>
</dbReference>
<evidence type="ECO:0000313" key="8">
    <source>
        <dbReference type="Proteomes" id="UP000306791"/>
    </source>
</evidence>
<protein>
    <submittedName>
        <fullName evidence="7">Dioxygenase</fullName>
    </submittedName>
</protein>
<keyword evidence="3" id="KW-0479">Metal-binding</keyword>
<keyword evidence="4" id="KW-0862">Zinc</keyword>
<dbReference type="InterPro" id="IPR004183">
    <property type="entry name" value="Xdiol_dOase_suB"/>
</dbReference>
<evidence type="ECO:0000256" key="4">
    <source>
        <dbReference type="ARBA" id="ARBA00022833"/>
    </source>
</evidence>
<dbReference type="PIRSF" id="PIRSF006157">
    <property type="entry name" value="Doxgns_DODA"/>
    <property type="match status" value="1"/>
</dbReference>
<dbReference type="InterPro" id="IPR014436">
    <property type="entry name" value="Extradiol_dOase_DODA"/>
</dbReference>
<organism evidence="7 8">
    <name type="scientific">Microbulbifer harenosus</name>
    <dbReference type="NCBI Taxonomy" id="2576840"/>
    <lineage>
        <taxon>Bacteria</taxon>
        <taxon>Pseudomonadati</taxon>
        <taxon>Pseudomonadota</taxon>
        <taxon>Gammaproteobacteria</taxon>
        <taxon>Cellvibrionales</taxon>
        <taxon>Microbulbiferaceae</taxon>
        <taxon>Microbulbifer</taxon>
    </lineage>
</organism>
<sequence length="269" mass="30161">MPENILQPEILFVSHGGGPLPLLGDPGHREMEVCLQNIAARLRKPSAILVVSAHWEERVPTITVASNPPLVYDYYGFPEAAYHIQYPAPGDPSLAQQVFETLSGAGIETARDANRGFDHGLFVPLKILFPTADIPCVQLSLKRTLNAQEHLEIGAALNELKWENLLVVGSGFSFHNMRAFFAEETEESRGLNIAFEQWLQETCASEAMSESERMQRLALWEKAPGARFCHPREEHLLPLHVCCGLANRPCTEVFMLNILNKRASMYLWQ</sequence>
<gene>
    <name evidence="7" type="ORF">FDY93_04000</name>
</gene>
<evidence type="ECO:0000256" key="3">
    <source>
        <dbReference type="ARBA" id="ARBA00022723"/>
    </source>
</evidence>
<dbReference type="CDD" id="cd07363">
    <property type="entry name" value="45_DOPA_Dioxygenase"/>
    <property type="match status" value="1"/>
</dbReference>
<keyword evidence="8" id="KW-1185">Reference proteome</keyword>
<evidence type="ECO:0000313" key="7">
    <source>
        <dbReference type="EMBL" id="TLM79270.1"/>
    </source>
</evidence>
<accession>A0ABY2ULF4</accession>